<name>A0A453C1K5_AEGTS</name>
<organism evidence="7 8">
    <name type="scientific">Aegilops tauschii subsp. strangulata</name>
    <name type="common">Goatgrass</name>
    <dbReference type="NCBI Taxonomy" id="200361"/>
    <lineage>
        <taxon>Eukaryota</taxon>
        <taxon>Viridiplantae</taxon>
        <taxon>Streptophyta</taxon>
        <taxon>Embryophyta</taxon>
        <taxon>Tracheophyta</taxon>
        <taxon>Spermatophyta</taxon>
        <taxon>Magnoliopsida</taxon>
        <taxon>Liliopsida</taxon>
        <taxon>Poales</taxon>
        <taxon>Poaceae</taxon>
        <taxon>BOP clade</taxon>
        <taxon>Pooideae</taxon>
        <taxon>Triticodae</taxon>
        <taxon>Triticeae</taxon>
        <taxon>Triticinae</taxon>
        <taxon>Aegilops</taxon>
    </lineage>
</organism>
<accession>A0A453C1K5</accession>
<dbReference type="GO" id="GO:0016020">
    <property type="term" value="C:membrane"/>
    <property type="evidence" value="ECO:0007669"/>
    <property type="project" value="UniProtKB-SubCell"/>
</dbReference>
<evidence type="ECO:0000256" key="4">
    <source>
        <dbReference type="ARBA" id="ARBA00022989"/>
    </source>
</evidence>
<reference evidence="7" key="3">
    <citation type="journal article" date="2017" name="Nature">
        <title>Genome sequence of the progenitor of the wheat D genome Aegilops tauschii.</title>
        <authorList>
            <person name="Luo M.C."/>
            <person name="Gu Y.Q."/>
            <person name="Puiu D."/>
            <person name="Wang H."/>
            <person name="Twardziok S.O."/>
            <person name="Deal K.R."/>
            <person name="Huo N."/>
            <person name="Zhu T."/>
            <person name="Wang L."/>
            <person name="Wang Y."/>
            <person name="McGuire P.E."/>
            <person name="Liu S."/>
            <person name="Long H."/>
            <person name="Ramasamy R.K."/>
            <person name="Rodriguez J.C."/>
            <person name="Van S.L."/>
            <person name="Yuan L."/>
            <person name="Wang Z."/>
            <person name="Xia Z."/>
            <person name="Xiao L."/>
            <person name="Anderson O.D."/>
            <person name="Ouyang S."/>
            <person name="Liang Y."/>
            <person name="Zimin A.V."/>
            <person name="Pertea G."/>
            <person name="Qi P."/>
            <person name="Bennetzen J.L."/>
            <person name="Dai X."/>
            <person name="Dawson M.W."/>
            <person name="Muller H.G."/>
            <person name="Kugler K."/>
            <person name="Rivarola-Duarte L."/>
            <person name="Spannagl M."/>
            <person name="Mayer K.F.X."/>
            <person name="Lu F.H."/>
            <person name="Bevan M.W."/>
            <person name="Leroy P."/>
            <person name="Li P."/>
            <person name="You F.M."/>
            <person name="Sun Q."/>
            <person name="Liu Z."/>
            <person name="Lyons E."/>
            <person name="Wicker T."/>
            <person name="Salzberg S.L."/>
            <person name="Devos K.M."/>
            <person name="Dvorak J."/>
        </authorList>
    </citation>
    <scope>NUCLEOTIDE SEQUENCE [LARGE SCALE GENOMIC DNA]</scope>
    <source>
        <strain evidence="7">cv. AL8/78</strain>
    </source>
</reference>
<keyword evidence="8" id="KW-1185">Reference proteome</keyword>
<dbReference type="EnsemblPlants" id="AET2Gv20700100.6">
    <property type="protein sequence ID" value="AET2Gv20700100.6"/>
    <property type="gene ID" value="AET2Gv20700100"/>
</dbReference>
<evidence type="ECO:0000256" key="2">
    <source>
        <dbReference type="ARBA" id="ARBA00009310"/>
    </source>
</evidence>
<dbReference type="Pfam" id="PF05602">
    <property type="entry name" value="CLPTM1"/>
    <property type="match status" value="1"/>
</dbReference>
<dbReference type="Proteomes" id="UP000015105">
    <property type="component" value="Chromosome 2D"/>
</dbReference>
<reference evidence="8" key="1">
    <citation type="journal article" date="2014" name="Science">
        <title>Ancient hybridizations among the ancestral genomes of bread wheat.</title>
        <authorList>
            <consortium name="International Wheat Genome Sequencing Consortium,"/>
            <person name="Marcussen T."/>
            <person name="Sandve S.R."/>
            <person name="Heier L."/>
            <person name="Spannagl M."/>
            <person name="Pfeifer M."/>
            <person name="Jakobsen K.S."/>
            <person name="Wulff B.B."/>
            <person name="Steuernagel B."/>
            <person name="Mayer K.F."/>
            <person name="Olsen O.A."/>
        </authorList>
    </citation>
    <scope>NUCLEOTIDE SEQUENCE [LARGE SCALE GENOMIC DNA]</scope>
    <source>
        <strain evidence="8">cv. AL8/78</strain>
    </source>
</reference>
<keyword evidence="4" id="KW-1133">Transmembrane helix</keyword>
<protein>
    <submittedName>
        <fullName evidence="7">Uncharacterized protein</fullName>
    </submittedName>
</protein>
<dbReference type="AlphaFoldDB" id="A0A453C1K5"/>
<keyword evidence="3" id="KW-0812">Transmembrane</keyword>
<dbReference type="GO" id="GO:0012505">
    <property type="term" value="C:endomembrane system"/>
    <property type="evidence" value="ECO:0007669"/>
    <property type="project" value="TreeGrafter"/>
</dbReference>
<reference evidence="7" key="5">
    <citation type="journal article" date="2021" name="G3 (Bethesda)">
        <title>Aegilops tauschii genome assembly Aet v5.0 features greater sequence contiguity and improved annotation.</title>
        <authorList>
            <person name="Wang L."/>
            <person name="Zhu T."/>
            <person name="Rodriguez J.C."/>
            <person name="Deal K.R."/>
            <person name="Dubcovsky J."/>
            <person name="McGuire P.E."/>
            <person name="Lux T."/>
            <person name="Spannagl M."/>
            <person name="Mayer K.F.X."/>
            <person name="Baldrich P."/>
            <person name="Meyers B.C."/>
            <person name="Huo N."/>
            <person name="Gu Y.Q."/>
            <person name="Zhou H."/>
            <person name="Devos K.M."/>
            <person name="Bennetzen J.L."/>
            <person name="Unver T."/>
            <person name="Budak H."/>
            <person name="Gulick P.J."/>
            <person name="Galiba G."/>
            <person name="Kalapos B."/>
            <person name="Nelson D.R."/>
            <person name="Li P."/>
            <person name="You F.M."/>
            <person name="Luo M.C."/>
            <person name="Dvorak J."/>
        </authorList>
    </citation>
    <scope>NUCLEOTIDE SEQUENCE [LARGE SCALE GENOMIC DNA]</scope>
    <source>
        <strain evidence="7">cv. AL8/78</strain>
    </source>
</reference>
<evidence type="ECO:0000256" key="1">
    <source>
        <dbReference type="ARBA" id="ARBA00004141"/>
    </source>
</evidence>
<evidence type="ECO:0000256" key="5">
    <source>
        <dbReference type="ARBA" id="ARBA00023136"/>
    </source>
</evidence>
<feature type="region of interest" description="Disordered" evidence="6">
    <location>
        <begin position="37"/>
        <end position="71"/>
    </location>
</feature>
<keyword evidence="5" id="KW-0472">Membrane</keyword>
<comment type="similarity">
    <text evidence="2">Belongs to the CLPTM1 family.</text>
</comment>
<comment type="subcellular location">
    <subcellularLocation>
        <location evidence="1">Membrane</location>
        <topology evidence="1">Multi-pass membrane protein</topology>
    </subcellularLocation>
</comment>
<feature type="region of interest" description="Disordered" evidence="6">
    <location>
        <begin position="1"/>
        <end position="20"/>
    </location>
</feature>
<feature type="compositionally biased region" description="Basic and acidic residues" evidence="6">
    <location>
        <begin position="53"/>
        <end position="64"/>
    </location>
</feature>
<sequence length="93" mass="10700">VYFSRSGYPVDPTDPEYEQKSAFGRTHPIVAYLRKSKAGHKKSLLGDSDESEEKLPPKENKESEDKEEGPVEYISYWKPNVTINLVDDFTRYA</sequence>
<dbReference type="InterPro" id="IPR008429">
    <property type="entry name" value="CLPTM1"/>
</dbReference>
<dbReference type="Gramene" id="AET2Gv20700100.6">
    <property type="protein sequence ID" value="AET2Gv20700100.6"/>
    <property type="gene ID" value="AET2Gv20700100"/>
</dbReference>
<reference evidence="8" key="2">
    <citation type="journal article" date="2017" name="Nat. Plants">
        <title>The Aegilops tauschii genome reveals multiple impacts of transposons.</title>
        <authorList>
            <person name="Zhao G."/>
            <person name="Zou C."/>
            <person name="Li K."/>
            <person name="Wang K."/>
            <person name="Li T."/>
            <person name="Gao L."/>
            <person name="Zhang X."/>
            <person name="Wang H."/>
            <person name="Yang Z."/>
            <person name="Liu X."/>
            <person name="Jiang W."/>
            <person name="Mao L."/>
            <person name="Kong X."/>
            <person name="Jiao Y."/>
            <person name="Jia J."/>
        </authorList>
    </citation>
    <scope>NUCLEOTIDE SEQUENCE [LARGE SCALE GENOMIC DNA]</scope>
    <source>
        <strain evidence="8">cv. AL8/78</strain>
    </source>
</reference>
<dbReference type="PANTHER" id="PTHR21347">
    <property type="entry name" value="CLEFT LIP AND PALATE ASSOCIATED TRANSMEMBRANE PROTEIN-RELATED"/>
    <property type="match status" value="1"/>
</dbReference>
<evidence type="ECO:0000256" key="3">
    <source>
        <dbReference type="ARBA" id="ARBA00022692"/>
    </source>
</evidence>
<proteinExistence type="inferred from homology"/>
<evidence type="ECO:0000256" key="6">
    <source>
        <dbReference type="SAM" id="MobiDB-lite"/>
    </source>
</evidence>
<evidence type="ECO:0000313" key="7">
    <source>
        <dbReference type="EnsemblPlants" id="AET2Gv20700100.6"/>
    </source>
</evidence>
<evidence type="ECO:0000313" key="8">
    <source>
        <dbReference type="Proteomes" id="UP000015105"/>
    </source>
</evidence>
<reference evidence="7" key="4">
    <citation type="submission" date="2019-03" db="UniProtKB">
        <authorList>
            <consortium name="EnsemblPlants"/>
        </authorList>
    </citation>
    <scope>IDENTIFICATION</scope>
</reference>
<dbReference type="PANTHER" id="PTHR21347:SF0">
    <property type="entry name" value="LIPID SCRAMBLASE CLPTM1L"/>
    <property type="match status" value="1"/>
</dbReference>